<keyword evidence="1" id="KW-0812">Transmembrane</keyword>
<dbReference type="RefSeq" id="WP_146573669.1">
    <property type="nucleotide sequence ID" value="NZ_SJPH01000003.1"/>
</dbReference>
<gene>
    <name evidence="2" type="ORF">Pla111_19460</name>
</gene>
<keyword evidence="1" id="KW-1133">Transmembrane helix</keyword>
<comment type="caution">
    <text evidence="2">The sequence shown here is derived from an EMBL/GenBank/DDBJ whole genome shotgun (WGS) entry which is preliminary data.</text>
</comment>
<evidence type="ECO:0000256" key="1">
    <source>
        <dbReference type="SAM" id="Phobius"/>
    </source>
</evidence>
<feature type="transmembrane region" description="Helical" evidence="1">
    <location>
        <begin position="57"/>
        <end position="75"/>
    </location>
</feature>
<protein>
    <submittedName>
        <fullName evidence="2">Uncharacterized protein</fullName>
    </submittedName>
</protein>
<sequence length="205" mass="21839">MASSTPTPIAGVHPAGLREATIATVWPSIAAGGWGRWLGRLYALRAGVSLGGVPITVGWLLVVVTTPLAGLLYLAKKVPRKPLVVFGARNPHAVCYRVTNRRILILAPLERDTAPDAALSHADYDEIAIEVLPGQAWFHAADVVFLHHGTERLRLAGVPRPEPFRELCRKTQRAAAIVPAAVPVPTKLNPLRPSSGGPTPTLSTS</sequence>
<proteinExistence type="predicted"/>
<reference evidence="2 3" key="1">
    <citation type="submission" date="2019-02" db="EMBL/GenBank/DDBJ databases">
        <title>Deep-cultivation of Planctomycetes and their phenomic and genomic characterization uncovers novel biology.</title>
        <authorList>
            <person name="Wiegand S."/>
            <person name="Jogler M."/>
            <person name="Boedeker C."/>
            <person name="Pinto D."/>
            <person name="Vollmers J."/>
            <person name="Rivas-Marin E."/>
            <person name="Kohn T."/>
            <person name="Peeters S.H."/>
            <person name="Heuer A."/>
            <person name="Rast P."/>
            <person name="Oberbeckmann S."/>
            <person name="Bunk B."/>
            <person name="Jeske O."/>
            <person name="Meyerdierks A."/>
            <person name="Storesund J.E."/>
            <person name="Kallscheuer N."/>
            <person name="Luecker S."/>
            <person name="Lage O.M."/>
            <person name="Pohl T."/>
            <person name="Merkel B.J."/>
            <person name="Hornburger P."/>
            <person name="Mueller R.-W."/>
            <person name="Bruemmer F."/>
            <person name="Labrenz M."/>
            <person name="Spormann A.M."/>
            <person name="Op Den Camp H."/>
            <person name="Overmann J."/>
            <person name="Amann R."/>
            <person name="Jetten M.S.M."/>
            <person name="Mascher T."/>
            <person name="Medema M.H."/>
            <person name="Devos D.P."/>
            <person name="Kaster A.-K."/>
            <person name="Ovreas L."/>
            <person name="Rohde M."/>
            <person name="Galperin M.Y."/>
            <person name="Jogler C."/>
        </authorList>
    </citation>
    <scope>NUCLEOTIDE SEQUENCE [LARGE SCALE GENOMIC DNA]</scope>
    <source>
        <strain evidence="2 3">Pla111</strain>
    </source>
</reference>
<evidence type="ECO:0000313" key="3">
    <source>
        <dbReference type="Proteomes" id="UP000318995"/>
    </source>
</evidence>
<keyword evidence="3" id="KW-1185">Reference proteome</keyword>
<dbReference type="EMBL" id="SJPH01000003">
    <property type="protein sequence ID" value="TWT46844.1"/>
    <property type="molecule type" value="Genomic_DNA"/>
</dbReference>
<evidence type="ECO:0000313" key="2">
    <source>
        <dbReference type="EMBL" id="TWT46844.1"/>
    </source>
</evidence>
<dbReference type="Proteomes" id="UP000318995">
    <property type="component" value="Unassembled WGS sequence"/>
</dbReference>
<organism evidence="2 3">
    <name type="scientific">Botrimarina hoheduenensis</name>
    <dbReference type="NCBI Taxonomy" id="2528000"/>
    <lineage>
        <taxon>Bacteria</taxon>
        <taxon>Pseudomonadati</taxon>
        <taxon>Planctomycetota</taxon>
        <taxon>Planctomycetia</taxon>
        <taxon>Pirellulales</taxon>
        <taxon>Lacipirellulaceae</taxon>
        <taxon>Botrimarina</taxon>
    </lineage>
</organism>
<dbReference type="OrthoDB" id="268353at2"/>
<accession>A0A5C5W8C1</accession>
<keyword evidence="1" id="KW-0472">Membrane</keyword>
<dbReference type="AlphaFoldDB" id="A0A5C5W8C1"/>
<name>A0A5C5W8C1_9BACT</name>